<proteinExistence type="predicted"/>
<gene>
    <name evidence="2" type="ORF">CM83_4800</name>
</gene>
<accession>A0A0A9VSR8</accession>
<sequence>DGSTYFYTVDKSAQEKYGYYYIFQLDISTAGAIWIVMTNYVAYLRFVPFWNKACLCGHSYNFYLACTTNSDVEADPTVYENLGVSELAQQLENGRIGHLLIGADYLIWNGVLPTSGVEYQWKISTKDRYEVLGFIHQVLTVHSLEVDLLTILHILSMIFYSTTGNIEEDLPPFTDEFDGFDTVASVSDWMLQRETASKILFKVAQALEYSGREGGYRKPMEVPYGNVLEKFIRTFSLARAQSSTYSSLLNKPCFVSANYG</sequence>
<keyword evidence="1" id="KW-0472">Membrane</keyword>
<evidence type="ECO:0000313" key="2">
    <source>
        <dbReference type="EMBL" id="JAF99391.1"/>
    </source>
</evidence>
<reference evidence="2" key="1">
    <citation type="journal article" date="2014" name="PLoS ONE">
        <title>Transcriptome-Based Identification of ABC Transporters in the Western Tarnished Plant Bug Lygus hesperus.</title>
        <authorList>
            <person name="Hull J.J."/>
            <person name="Chaney K."/>
            <person name="Geib S.M."/>
            <person name="Fabrick J.A."/>
            <person name="Brent C.S."/>
            <person name="Walsh D."/>
            <person name="Lavine L.C."/>
        </authorList>
    </citation>
    <scope>NUCLEOTIDE SEQUENCE</scope>
</reference>
<keyword evidence="1" id="KW-0812">Transmembrane</keyword>
<feature type="non-terminal residue" evidence="2">
    <location>
        <position position="1"/>
    </location>
</feature>
<feature type="non-terminal residue" evidence="2">
    <location>
        <position position="260"/>
    </location>
</feature>
<evidence type="ECO:0000256" key="1">
    <source>
        <dbReference type="SAM" id="Phobius"/>
    </source>
</evidence>
<protein>
    <submittedName>
        <fullName evidence="2">Uncharacterized protein</fullName>
    </submittedName>
</protein>
<feature type="transmembrane region" description="Helical" evidence="1">
    <location>
        <begin position="20"/>
        <end position="42"/>
    </location>
</feature>
<dbReference type="EMBL" id="GBHO01044212">
    <property type="protein sequence ID" value="JAF99391.1"/>
    <property type="molecule type" value="Transcribed_RNA"/>
</dbReference>
<reference evidence="2" key="2">
    <citation type="submission" date="2014-07" db="EMBL/GenBank/DDBJ databases">
        <authorList>
            <person name="Hull J."/>
        </authorList>
    </citation>
    <scope>NUCLEOTIDE SEQUENCE</scope>
</reference>
<name>A0A0A9VSR8_LYGHE</name>
<dbReference type="AlphaFoldDB" id="A0A0A9VSR8"/>
<organism evidence="2">
    <name type="scientific">Lygus hesperus</name>
    <name type="common">Western plant bug</name>
    <dbReference type="NCBI Taxonomy" id="30085"/>
    <lineage>
        <taxon>Eukaryota</taxon>
        <taxon>Metazoa</taxon>
        <taxon>Ecdysozoa</taxon>
        <taxon>Arthropoda</taxon>
        <taxon>Hexapoda</taxon>
        <taxon>Insecta</taxon>
        <taxon>Pterygota</taxon>
        <taxon>Neoptera</taxon>
        <taxon>Paraneoptera</taxon>
        <taxon>Hemiptera</taxon>
        <taxon>Heteroptera</taxon>
        <taxon>Panheteroptera</taxon>
        <taxon>Cimicomorpha</taxon>
        <taxon>Miridae</taxon>
        <taxon>Mirini</taxon>
        <taxon>Lygus</taxon>
    </lineage>
</organism>
<keyword evidence="1" id="KW-1133">Transmembrane helix</keyword>